<dbReference type="STRING" id="1220578.FPE01S_01_11840"/>
<dbReference type="OrthoDB" id="9805625at2"/>
<dbReference type="PANTHER" id="PTHR43630">
    <property type="entry name" value="POLY-BETA-1,6-N-ACETYL-D-GLUCOSAMINE SYNTHASE"/>
    <property type="match status" value="1"/>
</dbReference>
<comment type="caution">
    <text evidence="6">The sequence shown here is derived from an EMBL/GenBank/DDBJ whole genome shotgun (WGS) entry which is preliminary data.</text>
</comment>
<evidence type="ECO:0000313" key="6">
    <source>
        <dbReference type="EMBL" id="GAO42171.1"/>
    </source>
</evidence>
<dbReference type="AlphaFoldDB" id="A0A0E9MXL6"/>
<reference evidence="6 7" key="1">
    <citation type="submission" date="2015-04" db="EMBL/GenBank/DDBJ databases">
        <title>Whole genome shotgun sequence of Flavihumibacter petaseus NBRC 106054.</title>
        <authorList>
            <person name="Miyazawa S."/>
            <person name="Hosoyama A."/>
            <person name="Hashimoto M."/>
            <person name="Noguchi M."/>
            <person name="Tsuchikane K."/>
            <person name="Ohji S."/>
            <person name="Yamazoe A."/>
            <person name="Ichikawa N."/>
            <person name="Kimura A."/>
            <person name="Fujita N."/>
        </authorList>
    </citation>
    <scope>NUCLEOTIDE SEQUENCE [LARGE SCALE GENOMIC DNA]</scope>
    <source>
        <strain evidence="6 7">NBRC 106054</strain>
    </source>
</reference>
<dbReference type="EMBL" id="BBWV01000001">
    <property type="protein sequence ID" value="GAO42171.1"/>
    <property type="molecule type" value="Genomic_DNA"/>
</dbReference>
<dbReference type="Pfam" id="PF00535">
    <property type="entry name" value="Glycos_transf_2"/>
    <property type="match status" value="1"/>
</dbReference>
<name>A0A0E9MXL6_9BACT</name>
<comment type="similarity">
    <text evidence="1">Belongs to the glycosyltransferase 2 family.</text>
</comment>
<evidence type="ECO:0000313" key="7">
    <source>
        <dbReference type="Proteomes" id="UP000033121"/>
    </source>
</evidence>
<dbReference type="Gene3D" id="3.90.550.10">
    <property type="entry name" value="Spore Coat Polysaccharide Biosynthesis Protein SpsA, Chain A"/>
    <property type="match status" value="1"/>
</dbReference>
<dbReference type="Proteomes" id="UP000033121">
    <property type="component" value="Unassembled WGS sequence"/>
</dbReference>
<protein>
    <submittedName>
        <fullName evidence="6">Putative glycosyltransferase</fullName>
    </submittedName>
</protein>
<evidence type="ECO:0000256" key="3">
    <source>
        <dbReference type="ARBA" id="ARBA00022679"/>
    </source>
</evidence>
<keyword evidence="4" id="KW-0472">Membrane</keyword>
<organism evidence="6 7">
    <name type="scientific">Flavihumibacter petaseus NBRC 106054</name>
    <dbReference type="NCBI Taxonomy" id="1220578"/>
    <lineage>
        <taxon>Bacteria</taxon>
        <taxon>Pseudomonadati</taxon>
        <taxon>Bacteroidota</taxon>
        <taxon>Chitinophagia</taxon>
        <taxon>Chitinophagales</taxon>
        <taxon>Chitinophagaceae</taxon>
        <taxon>Flavihumibacter</taxon>
    </lineage>
</organism>
<gene>
    <name evidence="6" type="ORF">FPE01S_01_11840</name>
</gene>
<evidence type="ECO:0000256" key="1">
    <source>
        <dbReference type="ARBA" id="ARBA00006739"/>
    </source>
</evidence>
<feature type="transmembrane region" description="Helical" evidence="4">
    <location>
        <begin position="292"/>
        <end position="312"/>
    </location>
</feature>
<keyword evidence="4" id="KW-1133">Transmembrane helix</keyword>
<accession>A0A0E9MXL6</accession>
<dbReference type="RefSeq" id="WP_046367914.1">
    <property type="nucleotide sequence ID" value="NZ_BBWV01000001.1"/>
</dbReference>
<feature type="domain" description="Glycosyltransferase 2-like" evidence="5">
    <location>
        <begin position="45"/>
        <end position="151"/>
    </location>
</feature>
<keyword evidence="7" id="KW-1185">Reference proteome</keyword>
<proteinExistence type="inferred from homology"/>
<keyword evidence="3 6" id="KW-0808">Transferase</keyword>
<feature type="transmembrane region" description="Helical" evidence="4">
    <location>
        <begin position="6"/>
        <end position="22"/>
    </location>
</feature>
<dbReference type="PANTHER" id="PTHR43630:SF1">
    <property type="entry name" value="POLY-BETA-1,6-N-ACETYL-D-GLUCOSAMINE SYNTHASE"/>
    <property type="match status" value="1"/>
</dbReference>
<feature type="transmembrane region" description="Helical" evidence="4">
    <location>
        <begin position="361"/>
        <end position="379"/>
    </location>
</feature>
<evidence type="ECO:0000256" key="4">
    <source>
        <dbReference type="SAM" id="Phobius"/>
    </source>
</evidence>
<keyword evidence="4" id="KW-0812">Transmembrane</keyword>
<evidence type="ECO:0000259" key="5">
    <source>
        <dbReference type="Pfam" id="PF00535"/>
    </source>
</evidence>
<sequence length="385" mass="42995">MIGIPVITLFLLVLYGILIAYYHKGWKKQPVSDAPEAFHPRTAISVLIPVRNESANIDALIESLRKLDYPESLREFIILDDFSTDDTAAKLAGACLPGLRVIPLASIFPEGADAAPKKRALQWGVAQATGDLIVTTDGDCLFHQGWLRQLAWQYSGTSMASTEGTVCVAGPVMVVPGNSVLGVFQSLDFSSLQGITAAAAALGFHSMGNGANLAFSKTAFVAVGGYEKINQIASGDDMLLMAKFAEQYPDGMQYAKSRKAIVQTVAERSWQLFFRQRIRWASKARFYRERKLFSVLLLVYSVNLMLVVHLLWAPFSLTATYWLAGCWALKVLVEWPFQWSVSRFFDNTRLMIWFPLVQPLHWIYTVIAGTFSQFGSYQWKGRKLR</sequence>
<evidence type="ECO:0000256" key="2">
    <source>
        <dbReference type="ARBA" id="ARBA00022676"/>
    </source>
</evidence>
<dbReference type="InterPro" id="IPR001173">
    <property type="entry name" value="Glyco_trans_2-like"/>
</dbReference>
<dbReference type="SUPFAM" id="SSF53448">
    <property type="entry name" value="Nucleotide-diphospho-sugar transferases"/>
    <property type="match status" value="1"/>
</dbReference>
<dbReference type="GO" id="GO:0016757">
    <property type="term" value="F:glycosyltransferase activity"/>
    <property type="evidence" value="ECO:0007669"/>
    <property type="project" value="UniProtKB-KW"/>
</dbReference>
<keyword evidence="2" id="KW-0328">Glycosyltransferase</keyword>
<dbReference type="InterPro" id="IPR029044">
    <property type="entry name" value="Nucleotide-diphossugar_trans"/>
</dbReference>